<dbReference type="Gene3D" id="3.30.70.270">
    <property type="match status" value="1"/>
</dbReference>
<dbReference type="GO" id="GO:0071897">
    <property type="term" value="P:DNA biosynthetic process"/>
    <property type="evidence" value="ECO:0007669"/>
    <property type="project" value="UniProtKB-ARBA"/>
</dbReference>
<reference evidence="2" key="1">
    <citation type="submission" date="2023-07" db="EMBL/GenBank/DDBJ databases">
        <title>Chromosome-level genome assembly of Artemia franciscana.</title>
        <authorList>
            <person name="Jo E."/>
        </authorList>
    </citation>
    <scope>NUCLEOTIDE SEQUENCE</scope>
    <source>
        <tissue evidence="2">Whole body</tissue>
    </source>
</reference>
<feature type="domain" description="SAC" evidence="1">
    <location>
        <begin position="170"/>
        <end position="233"/>
    </location>
</feature>
<dbReference type="InterPro" id="IPR050951">
    <property type="entry name" value="Retrovirus_Pol_polyprotein"/>
</dbReference>
<accession>A0AA88IIM9</accession>
<evidence type="ECO:0000313" key="2">
    <source>
        <dbReference type="EMBL" id="KAK2727626.1"/>
    </source>
</evidence>
<dbReference type="GO" id="GO:0016791">
    <property type="term" value="F:phosphatase activity"/>
    <property type="evidence" value="ECO:0007669"/>
    <property type="project" value="InterPro"/>
</dbReference>
<feature type="non-terminal residue" evidence="2">
    <location>
        <position position="312"/>
    </location>
</feature>
<dbReference type="AlphaFoldDB" id="A0AA88IIM9"/>
<dbReference type="EMBL" id="JAVRJZ010000001">
    <property type="protein sequence ID" value="KAK2727626.1"/>
    <property type="molecule type" value="Genomic_DNA"/>
</dbReference>
<dbReference type="PANTHER" id="PTHR37984">
    <property type="entry name" value="PROTEIN CBG26694"/>
    <property type="match status" value="1"/>
</dbReference>
<dbReference type="SUPFAM" id="SSF56672">
    <property type="entry name" value="DNA/RNA polymerases"/>
    <property type="match status" value="1"/>
</dbReference>
<dbReference type="Proteomes" id="UP001187531">
    <property type="component" value="Unassembled WGS sequence"/>
</dbReference>
<dbReference type="Pfam" id="PF02383">
    <property type="entry name" value="Syja_N"/>
    <property type="match status" value="1"/>
</dbReference>
<evidence type="ECO:0000259" key="1">
    <source>
        <dbReference type="PROSITE" id="PS50275"/>
    </source>
</evidence>
<dbReference type="PANTHER" id="PTHR37984:SF5">
    <property type="entry name" value="PROTEIN NYNRIN-LIKE"/>
    <property type="match status" value="1"/>
</dbReference>
<dbReference type="PROSITE" id="PS50275">
    <property type="entry name" value="SAC"/>
    <property type="match status" value="1"/>
</dbReference>
<sequence>LKFACNSRNSAVTWDINTHSEVDGNWSICNEQDLECVGSCFGIIGVIEPISGLFPKILVIKRSCKVGTLPDDKEVFRIDEVSLLEIAADGYVAGDLCRCHKHGGVASSRANANIGKSTLINTIGSFKLATNSLKNATAQAAVIASQVRPGSKKDPRDPSRLERKICDEILKLFHGTNSFYFSPTGDITKAVARQKPGVETQEECEDRFFWNKALLSNTSGFALEGLDGFALIIDDLLVFVSSVKEHNKRLKAVMQRAREKGIRFDKGKCHFCVTSVIYFGHVISKQGMQPNPKKVKAINEMPTPSSPGELTT</sequence>
<dbReference type="InterPro" id="IPR002013">
    <property type="entry name" value="SAC_dom"/>
</dbReference>
<proteinExistence type="predicted"/>
<dbReference type="InterPro" id="IPR043502">
    <property type="entry name" value="DNA/RNA_pol_sf"/>
</dbReference>
<organism evidence="2 3">
    <name type="scientific">Artemia franciscana</name>
    <name type="common">Brine shrimp</name>
    <name type="synonym">Artemia sanfranciscana</name>
    <dbReference type="NCBI Taxonomy" id="6661"/>
    <lineage>
        <taxon>Eukaryota</taxon>
        <taxon>Metazoa</taxon>
        <taxon>Ecdysozoa</taxon>
        <taxon>Arthropoda</taxon>
        <taxon>Crustacea</taxon>
        <taxon>Branchiopoda</taxon>
        <taxon>Anostraca</taxon>
        <taxon>Artemiidae</taxon>
        <taxon>Artemia</taxon>
    </lineage>
</organism>
<dbReference type="InterPro" id="IPR043128">
    <property type="entry name" value="Rev_trsase/Diguanyl_cyclase"/>
</dbReference>
<protein>
    <recommendedName>
        <fullName evidence="1">SAC domain-containing protein</fullName>
    </recommendedName>
</protein>
<keyword evidence="3" id="KW-1185">Reference proteome</keyword>
<comment type="caution">
    <text evidence="2">The sequence shown here is derived from an EMBL/GenBank/DDBJ whole genome shotgun (WGS) entry which is preliminary data.</text>
</comment>
<evidence type="ECO:0000313" key="3">
    <source>
        <dbReference type="Proteomes" id="UP001187531"/>
    </source>
</evidence>
<name>A0AA88IIM9_ARTSF</name>
<gene>
    <name evidence="2" type="ORF">QYM36_008197</name>
</gene>